<evidence type="ECO:0000256" key="1">
    <source>
        <dbReference type="ARBA" id="ARBA00022487"/>
    </source>
</evidence>
<protein>
    <submittedName>
        <fullName evidence="5">Acetyl xylan esterase</fullName>
    </submittedName>
</protein>
<keyword evidence="3" id="KW-0378">Hydrolase</keyword>
<dbReference type="Gene3D" id="3.40.50.1820">
    <property type="entry name" value="alpha/beta hydrolase"/>
    <property type="match status" value="1"/>
</dbReference>
<dbReference type="Proteomes" id="UP000002774">
    <property type="component" value="Chromosome"/>
</dbReference>
<feature type="domain" description="4-O-methyl-glucuronoyl methylesterase-like" evidence="4">
    <location>
        <begin position="183"/>
        <end position="369"/>
    </location>
</feature>
<keyword evidence="2" id="KW-0732">Signal</keyword>
<dbReference type="InterPro" id="IPR054579">
    <property type="entry name" value="GCE-like_dom"/>
</dbReference>
<dbReference type="SUPFAM" id="SSF53474">
    <property type="entry name" value="alpha/beta-Hydrolases"/>
    <property type="match status" value="1"/>
</dbReference>
<dbReference type="HOGENOM" id="CLU_045118_0_0_10"/>
<dbReference type="eggNOG" id="COG1073">
    <property type="taxonomic scope" value="Bacteria"/>
</dbReference>
<reference evidence="5" key="1">
    <citation type="submission" date="2011-09" db="EMBL/GenBank/DDBJ databases">
        <title>The permanent draft genome of Mucilaginibacter paludis DSM 18603.</title>
        <authorList>
            <consortium name="US DOE Joint Genome Institute (JGI-PGF)"/>
            <person name="Lucas S."/>
            <person name="Han J."/>
            <person name="Lapidus A."/>
            <person name="Bruce D."/>
            <person name="Goodwin L."/>
            <person name="Pitluck S."/>
            <person name="Peters L."/>
            <person name="Kyrpides N."/>
            <person name="Mavromatis K."/>
            <person name="Ivanova N."/>
            <person name="Mikhailova N."/>
            <person name="Held B."/>
            <person name="Detter J.C."/>
            <person name="Tapia R."/>
            <person name="Han C."/>
            <person name="Land M."/>
            <person name="Hauser L."/>
            <person name="Markowitz V."/>
            <person name="Cheng J.-F."/>
            <person name="Hugenholtz P."/>
            <person name="Woyke T."/>
            <person name="Wu D."/>
            <person name="Tindall B."/>
            <person name="Brambilla E."/>
            <person name="Klenk H.-P."/>
            <person name="Eisen J.A."/>
        </authorList>
    </citation>
    <scope>NUCLEOTIDE SEQUENCE [LARGE SCALE GENOMIC DNA]</scope>
    <source>
        <strain evidence="5">DSM 18603</strain>
    </source>
</reference>
<keyword evidence="6" id="KW-1185">Reference proteome</keyword>
<evidence type="ECO:0000256" key="3">
    <source>
        <dbReference type="ARBA" id="ARBA00022801"/>
    </source>
</evidence>
<accession>H1Y9L6</accession>
<dbReference type="STRING" id="714943.Mucpa_6465"/>
<dbReference type="AlphaFoldDB" id="H1Y9L6"/>
<evidence type="ECO:0000259" key="4">
    <source>
        <dbReference type="Pfam" id="PF22244"/>
    </source>
</evidence>
<dbReference type="EMBL" id="CM001403">
    <property type="protein sequence ID" value="EHQ30518.1"/>
    <property type="molecule type" value="Genomic_DNA"/>
</dbReference>
<organism evidence="5 6">
    <name type="scientific">Mucilaginibacter paludis DSM 18603</name>
    <dbReference type="NCBI Taxonomy" id="714943"/>
    <lineage>
        <taxon>Bacteria</taxon>
        <taxon>Pseudomonadati</taxon>
        <taxon>Bacteroidota</taxon>
        <taxon>Sphingobacteriia</taxon>
        <taxon>Sphingobacteriales</taxon>
        <taxon>Sphingobacteriaceae</taxon>
        <taxon>Mucilaginibacter</taxon>
    </lineage>
</organism>
<dbReference type="Pfam" id="PF22244">
    <property type="entry name" value="GCE_fung"/>
    <property type="match status" value="1"/>
</dbReference>
<sequence>MGLHRTAYRFFLGIFFIALANPSIAQQKLNGMELPDVLTMNNGIKVTTARQWRNQRRPELLTFFKKEMYGQSPGKPVNMTFKVFDTDTKALGGKATRKQITVYFNGKADGPQMDILMYLPNQVKHKVPAIVGLNFDGNQSVNNDPAIKMSNSWMDKTKGVVNNRATEATRGVDAGQWPLEMILAKGYAVATVYRGDIDPDYDDGFKNGVQGLYPQLQNRGDNFATVAAWAWGLSRILDYLETDKAVDAKRVGVFGFSRLGKAAVWAGATDERFPLVISNESGAGGAKLFHYTGGERIRRLCTKFPHWFCGNFKKYMDQDSILPFDQHMVIALIAPRPVYIASAEGDTNSNPEAEFWGAKGADPVYRLLGTDGLPASSWPPVSTPVIGRIAYHVRPGGHNVTDYDWAQYLKFADRYLK</sequence>
<keyword evidence="1" id="KW-0719">Serine esterase</keyword>
<evidence type="ECO:0000256" key="2">
    <source>
        <dbReference type="ARBA" id="ARBA00022729"/>
    </source>
</evidence>
<evidence type="ECO:0000313" key="6">
    <source>
        <dbReference type="Proteomes" id="UP000002774"/>
    </source>
</evidence>
<proteinExistence type="predicted"/>
<dbReference type="RefSeq" id="WP_008512324.1">
    <property type="nucleotide sequence ID" value="NZ_CM001403.1"/>
</dbReference>
<dbReference type="InterPro" id="IPR029058">
    <property type="entry name" value="AB_hydrolase_fold"/>
</dbReference>
<dbReference type="GO" id="GO:0052689">
    <property type="term" value="F:carboxylic ester hydrolase activity"/>
    <property type="evidence" value="ECO:0007669"/>
    <property type="project" value="UniProtKB-KW"/>
</dbReference>
<gene>
    <name evidence="5" type="ORF">Mucpa_6465</name>
</gene>
<evidence type="ECO:0000313" key="5">
    <source>
        <dbReference type="EMBL" id="EHQ30518.1"/>
    </source>
</evidence>
<name>H1Y9L6_9SPHI</name>
<dbReference type="OrthoDB" id="9809261at2"/>